<protein>
    <submittedName>
        <fullName evidence="1">Uncharacterized protein</fullName>
    </submittedName>
</protein>
<organism evidence="1 2">
    <name type="scientific">Rhodopirellula baltica SH28</name>
    <dbReference type="NCBI Taxonomy" id="993517"/>
    <lineage>
        <taxon>Bacteria</taxon>
        <taxon>Pseudomonadati</taxon>
        <taxon>Planctomycetota</taxon>
        <taxon>Planctomycetia</taxon>
        <taxon>Pirellulales</taxon>
        <taxon>Pirellulaceae</taxon>
        <taxon>Rhodopirellula</taxon>
    </lineage>
</organism>
<dbReference type="EMBL" id="AMCW01000040">
    <property type="protein sequence ID" value="EKK03071.1"/>
    <property type="molecule type" value="Genomic_DNA"/>
</dbReference>
<evidence type="ECO:0000313" key="2">
    <source>
        <dbReference type="Proteomes" id="UP000007993"/>
    </source>
</evidence>
<evidence type="ECO:0000313" key="1">
    <source>
        <dbReference type="EMBL" id="EKK03071.1"/>
    </source>
</evidence>
<accession>K5EB63</accession>
<gene>
    <name evidence="1" type="ORF">RBSH_01763</name>
</gene>
<reference evidence="1 2" key="1">
    <citation type="journal article" date="2013" name="Mar. Genomics">
        <title>Expression of sulfatases in Rhodopirellula baltica and the diversity of sulfatases in the genus Rhodopirellula.</title>
        <authorList>
            <person name="Wegner C.E."/>
            <person name="Richter-Heitmann T."/>
            <person name="Klindworth A."/>
            <person name="Klockow C."/>
            <person name="Richter M."/>
            <person name="Achstetter T."/>
            <person name="Glockner F.O."/>
            <person name="Harder J."/>
        </authorList>
    </citation>
    <scope>NUCLEOTIDE SEQUENCE [LARGE SCALE GENOMIC DNA]</scope>
    <source>
        <strain evidence="1 2">SH28</strain>
    </source>
</reference>
<comment type="caution">
    <text evidence="1">The sequence shown here is derived from an EMBL/GenBank/DDBJ whole genome shotgun (WGS) entry which is preliminary data.</text>
</comment>
<proteinExistence type="predicted"/>
<name>K5EB63_RHOBT</name>
<sequence length="75" mass="8384">MFPKTSIANAIGRPGSLSEKVAKRRESAVLTAENVHFQRQIANWAGTRCATAFNTQLPHQRSRQSIVSICHAYSW</sequence>
<dbReference type="Proteomes" id="UP000007993">
    <property type="component" value="Unassembled WGS sequence"/>
</dbReference>
<dbReference type="AlphaFoldDB" id="K5EB63"/>